<evidence type="ECO:0000256" key="4">
    <source>
        <dbReference type="ARBA" id="ARBA00022842"/>
    </source>
</evidence>
<keyword evidence="9" id="KW-1185">Reference proteome</keyword>
<keyword evidence="2" id="KW-0479">Metal-binding</keyword>
<reference evidence="6 8" key="1">
    <citation type="submission" date="2018-03" db="EMBL/GenBank/DDBJ databases">
        <title>Genomic Encyclopedia of Archaeal and Bacterial Type Strains, Phase II (KMG-II): from individual species to whole genera.</title>
        <authorList>
            <person name="Goeker M."/>
        </authorList>
    </citation>
    <scope>NUCLEOTIDE SEQUENCE [LARGE SCALE GENOMIC DNA]</scope>
    <source>
        <strain evidence="6 8">DSM 21548</strain>
    </source>
</reference>
<keyword evidence="1" id="KW-0808">Transferase</keyword>
<sequence>MAHRLVLGLGGTVDYEIDWDGRVVGALAEQYGITPDELDRTIPVVDERSLLVTLLAFVRDGAGGERFVASPDIVAAYADRFATRVTLGGTCVRAAIALRSLGHDSLVHLVSIDDHVRRLLPEGVDYICSATSDSTDPHLIVQFPSGPAVIGGPVPLDAPFPNRVIYTNDEPNRNLFISDELDGVLAGADVFLVSGFNTIQDPSLLRQRVDRVRSAIRSAADDTIVVYEDAGYHEPAFSHVVRDAIAPDVTVYSLNEEEFLAYVGRDVDLLDATDVLAALDGLLDLIPSPCLVVHTKHWALSAGPRAARFADAVLGGVVMASTRYLVGDGQTADDYAATAALPRTEAGSRFAAEIESLSRGAIHCHAAFVLEVDRPTTIGLGDTFIGGIIAVLADERGIPSVTAPETRSQPVETM</sequence>
<evidence type="ECO:0000313" key="6">
    <source>
        <dbReference type="EMBL" id="PSL39214.1"/>
    </source>
</evidence>
<dbReference type="Gene3D" id="3.40.1190.20">
    <property type="match status" value="1"/>
</dbReference>
<dbReference type="RefSeq" id="WP_106564112.1">
    <property type="nucleotide sequence ID" value="NZ_PYAU01000001.1"/>
</dbReference>
<dbReference type="Proteomes" id="UP000268291">
    <property type="component" value="Unassembled WGS sequence"/>
</dbReference>
<dbReference type="OrthoDB" id="2813007at2"/>
<evidence type="ECO:0000313" key="8">
    <source>
        <dbReference type="Proteomes" id="UP000241203"/>
    </source>
</evidence>
<dbReference type="EMBL" id="PYAU01000001">
    <property type="protein sequence ID" value="PSL39214.1"/>
    <property type="molecule type" value="Genomic_DNA"/>
</dbReference>
<protein>
    <submittedName>
        <fullName evidence="6">ADP-dependent phosphofructokinase/glucokinase</fullName>
    </submittedName>
</protein>
<dbReference type="SUPFAM" id="SSF53613">
    <property type="entry name" value="Ribokinase-like"/>
    <property type="match status" value="1"/>
</dbReference>
<evidence type="ECO:0000256" key="3">
    <source>
        <dbReference type="ARBA" id="ARBA00022777"/>
    </source>
</evidence>
<dbReference type="Proteomes" id="UP000241203">
    <property type="component" value="Unassembled WGS sequence"/>
</dbReference>
<evidence type="ECO:0000313" key="9">
    <source>
        <dbReference type="Proteomes" id="UP000268291"/>
    </source>
</evidence>
<dbReference type="AlphaFoldDB" id="A0A2P8GZ18"/>
<gene>
    <name evidence="6" type="ORF">CLV49_2848</name>
    <name evidence="7" type="ORF">ELQ93_05000</name>
</gene>
<organism evidence="6 8">
    <name type="scientific">Labedella gwakjiensis</name>
    <dbReference type="NCBI Taxonomy" id="390269"/>
    <lineage>
        <taxon>Bacteria</taxon>
        <taxon>Bacillati</taxon>
        <taxon>Actinomycetota</taxon>
        <taxon>Actinomycetes</taxon>
        <taxon>Micrococcales</taxon>
        <taxon>Microbacteriaceae</taxon>
        <taxon>Labedella</taxon>
    </lineage>
</organism>
<dbReference type="EMBL" id="RZGY01000001">
    <property type="protein sequence ID" value="RUQ86358.1"/>
    <property type="molecule type" value="Genomic_DNA"/>
</dbReference>
<keyword evidence="4" id="KW-0460">Magnesium</keyword>
<dbReference type="GO" id="GO:0006096">
    <property type="term" value="P:glycolytic process"/>
    <property type="evidence" value="ECO:0007669"/>
    <property type="project" value="UniProtKB-KW"/>
</dbReference>
<evidence type="ECO:0000256" key="2">
    <source>
        <dbReference type="ARBA" id="ARBA00022723"/>
    </source>
</evidence>
<name>A0A2P8GZ18_9MICO</name>
<dbReference type="GO" id="GO:0046872">
    <property type="term" value="F:metal ion binding"/>
    <property type="evidence" value="ECO:0007669"/>
    <property type="project" value="UniProtKB-KW"/>
</dbReference>
<dbReference type="InterPro" id="IPR007666">
    <property type="entry name" value="ADP_PFK/GK"/>
</dbReference>
<dbReference type="GO" id="GO:0016773">
    <property type="term" value="F:phosphotransferase activity, alcohol group as acceptor"/>
    <property type="evidence" value="ECO:0007669"/>
    <property type="project" value="InterPro"/>
</dbReference>
<dbReference type="InterPro" id="IPR029056">
    <property type="entry name" value="Ribokinase-like"/>
</dbReference>
<proteinExistence type="predicted"/>
<evidence type="ECO:0000256" key="1">
    <source>
        <dbReference type="ARBA" id="ARBA00022679"/>
    </source>
</evidence>
<accession>A0A2P8GZ18</accession>
<comment type="caution">
    <text evidence="6">The sequence shown here is derived from an EMBL/GenBank/DDBJ whole genome shotgun (WGS) entry which is preliminary data.</text>
</comment>
<dbReference type="Pfam" id="PF04587">
    <property type="entry name" value="ADP_PFK_GK"/>
    <property type="match status" value="1"/>
</dbReference>
<dbReference type="GO" id="GO:0016301">
    <property type="term" value="F:kinase activity"/>
    <property type="evidence" value="ECO:0007669"/>
    <property type="project" value="UniProtKB-KW"/>
</dbReference>
<evidence type="ECO:0000256" key="5">
    <source>
        <dbReference type="ARBA" id="ARBA00023152"/>
    </source>
</evidence>
<keyword evidence="3 6" id="KW-0418">Kinase</keyword>
<reference evidence="7 9" key="2">
    <citation type="submission" date="2018-12" db="EMBL/GenBank/DDBJ databases">
        <authorList>
            <person name="hu s."/>
            <person name="Xu Y."/>
            <person name="Xu B."/>
            <person name="Li F."/>
        </authorList>
    </citation>
    <scope>NUCLEOTIDE SEQUENCE [LARGE SCALE GENOMIC DNA]</scope>
    <source>
        <strain evidence="7 9">KSW2-17</strain>
    </source>
</reference>
<dbReference type="PROSITE" id="PS51255">
    <property type="entry name" value="ADPK"/>
    <property type="match status" value="1"/>
</dbReference>
<evidence type="ECO:0000313" key="7">
    <source>
        <dbReference type="EMBL" id="RUQ86358.1"/>
    </source>
</evidence>
<keyword evidence="5" id="KW-0324">Glycolysis</keyword>